<evidence type="ECO:0000256" key="4">
    <source>
        <dbReference type="ARBA" id="ARBA00022691"/>
    </source>
</evidence>
<feature type="region of interest" description="Disordered" evidence="15">
    <location>
        <begin position="1"/>
        <end position="22"/>
    </location>
</feature>
<keyword evidence="20" id="KW-1185">Reference proteome</keyword>
<dbReference type="Gene3D" id="3.80.30.20">
    <property type="entry name" value="tm_1862 like domain"/>
    <property type="match status" value="1"/>
</dbReference>
<feature type="domain" description="Radical SAM core" evidence="18">
    <location>
        <begin position="163"/>
        <end position="393"/>
    </location>
</feature>
<dbReference type="InterPro" id="IPR007197">
    <property type="entry name" value="rSAM"/>
</dbReference>
<dbReference type="InterPro" id="IPR058240">
    <property type="entry name" value="rSAM_sf"/>
</dbReference>
<evidence type="ECO:0000256" key="11">
    <source>
        <dbReference type="ARBA" id="ARBA00068570"/>
    </source>
</evidence>
<comment type="subcellular location">
    <subcellularLocation>
        <location evidence="14">Cytoplasm</location>
    </subcellularLocation>
</comment>
<dbReference type="SMART" id="SM00729">
    <property type="entry name" value="Elp3"/>
    <property type="match status" value="1"/>
</dbReference>
<dbReference type="PANTHER" id="PTHR43020">
    <property type="entry name" value="CDK5 REGULATORY SUBUNIT-ASSOCIATED PROTEIN 1"/>
    <property type="match status" value="1"/>
</dbReference>
<feature type="binding site" evidence="14">
    <location>
        <position position="34"/>
    </location>
    <ligand>
        <name>[4Fe-4S] cluster</name>
        <dbReference type="ChEBI" id="CHEBI:49883"/>
        <label>1</label>
    </ligand>
</feature>
<dbReference type="FunFam" id="3.80.30.20:FF:000001">
    <property type="entry name" value="tRNA-2-methylthio-N(6)-dimethylallyladenosine synthase 2"/>
    <property type="match status" value="1"/>
</dbReference>
<dbReference type="GO" id="GO:0046872">
    <property type="term" value="F:metal ion binding"/>
    <property type="evidence" value="ECO:0007669"/>
    <property type="project" value="UniProtKB-KW"/>
</dbReference>
<dbReference type="EMBL" id="BSDP01000001">
    <property type="protein sequence ID" value="GLI25800.1"/>
    <property type="molecule type" value="Genomic_DNA"/>
</dbReference>
<comment type="cofactor">
    <cofactor evidence="14">
        <name>[4Fe-4S] cluster</name>
        <dbReference type="ChEBI" id="CHEBI:49883"/>
    </cofactor>
    <text evidence="14">Binds 2 [4Fe-4S] clusters. One cluster is coordinated with 3 cysteines and an exchangeable S-adenosyl-L-methionine.</text>
</comment>
<feature type="binding site" evidence="14">
    <location>
        <position position="181"/>
    </location>
    <ligand>
        <name>[4Fe-4S] cluster</name>
        <dbReference type="ChEBI" id="CHEBI:49883"/>
        <label>2</label>
        <note>4Fe-4S-S-AdoMet</note>
    </ligand>
</feature>
<dbReference type="InterPro" id="IPR006638">
    <property type="entry name" value="Elp3/MiaA/NifB-like_rSAM"/>
</dbReference>
<dbReference type="Gene3D" id="3.40.50.12160">
    <property type="entry name" value="Methylthiotransferase, N-terminal domain"/>
    <property type="match status" value="1"/>
</dbReference>
<dbReference type="PROSITE" id="PS51918">
    <property type="entry name" value="RADICAL_SAM"/>
    <property type="match status" value="1"/>
</dbReference>
<dbReference type="AlphaFoldDB" id="A0A9W6FMW4"/>
<evidence type="ECO:0000256" key="15">
    <source>
        <dbReference type="SAM" id="MobiDB-lite"/>
    </source>
</evidence>
<accession>A0A9W6FMW4</accession>
<evidence type="ECO:0000256" key="6">
    <source>
        <dbReference type="ARBA" id="ARBA00022723"/>
    </source>
</evidence>
<evidence type="ECO:0000256" key="3">
    <source>
        <dbReference type="ARBA" id="ARBA00022679"/>
    </source>
</evidence>
<dbReference type="InterPro" id="IPR020612">
    <property type="entry name" value="Methylthiotransferase_CS"/>
</dbReference>
<evidence type="ECO:0000259" key="17">
    <source>
        <dbReference type="PROSITE" id="PS51449"/>
    </source>
</evidence>
<dbReference type="CDD" id="cd01335">
    <property type="entry name" value="Radical_SAM"/>
    <property type="match status" value="1"/>
</dbReference>
<comment type="caution">
    <text evidence="19">The sequence shown here is derived from an EMBL/GenBank/DDBJ whole genome shotgun (WGS) entry which is preliminary data.</text>
</comment>
<dbReference type="Pfam" id="PF00919">
    <property type="entry name" value="UPF0004"/>
    <property type="match status" value="1"/>
</dbReference>
<keyword evidence="5 14" id="KW-0819">tRNA processing</keyword>
<evidence type="ECO:0000256" key="2">
    <source>
        <dbReference type="ARBA" id="ARBA00022485"/>
    </source>
</evidence>
<keyword evidence="8 14" id="KW-0411">Iron-sulfur</keyword>
<dbReference type="PROSITE" id="PS51449">
    <property type="entry name" value="MTTASE_N"/>
    <property type="match status" value="1"/>
</dbReference>
<comment type="subunit">
    <text evidence="14">Monomer.</text>
</comment>
<dbReference type="InterPro" id="IPR002792">
    <property type="entry name" value="TRAM_dom"/>
</dbReference>
<evidence type="ECO:0000256" key="12">
    <source>
        <dbReference type="ARBA" id="ARBA00080698"/>
    </source>
</evidence>
<dbReference type="Proteomes" id="UP001144396">
    <property type="component" value="Unassembled WGS sequence"/>
</dbReference>
<organism evidence="19 20">
    <name type="scientific">Agromyces rhizosphaerae</name>
    <dbReference type="NCBI Taxonomy" id="88374"/>
    <lineage>
        <taxon>Bacteria</taxon>
        <taxon>Bacillati</taxon>
        <taxon>Actinomycetota</taxon>
        <taxon>Actinomycetes</taxon>
        <taxon>Micrococcales</taxon>
        <taxon>Microbacteriaceae</taxon>
        <taxon>Agromyces</taxon>
    </lineage>
</organism>
<feature type="binding site" evidence="14">
    <location>
        <position position="177"/>
    </location>
    <ligand>
        <name>[4Fe-4S] cluster</name>
        <dbReference type="ChEBI" id="CHEBI:49883"/>
        <label>2</label>
        <note>4Fe-4S-S-AdoMet</note>
    </ligand>
</feature>
<keyword evidence="7 14" id="KW-0408">Iron</keyword>
<dbReference type="SUPFAM" id="SSF102114">
    <property type="entry name" value="Radical SAM enzymes"/>
    <property type="match status" value="1"/>
</dbReference>
<evidence type="ECO:0000256" key="13">
    <source>
        <dbReference type="ARBA" id="ARBA00081141"/>
    </source>
</evidence>
<dbReference type="SFLD" id="SFLDS00029">
    <property type="entry name" value="Radical_SAM"/>
    <property type="match status" value="1"/>
</dbReference>
<dbReference type="HAMAP" id="MF_01864">
    <property type="entry name" value="tRNA_metthiotr_MiaB"/>
    <property type="match status" value="1"/>
</dbReference>
<evidence type="ECO:0000313" key="19">
    <source>
        <dbReference type="EMBL" id="GLI25800.1"/>
    </source>
</evidence>
<evidence type="ECO:0000256" key="10">
    <source>
        <dbReference type="ARBA" id="ARBA00051425"/>
    </source>
</evidence>
<feature type="binding site" evidence="14">
    <location>
        <position position="184"/>
    </location>
    <ligand>
        <name>[4Fe-4S] cluster</name>
        <dbReference type="ChEBI" id="CHEBI:49883"/>
        <label>2</label>
        <note>4Fe-4S-S-AdoMet</note>
    </ligand>
</feature>
<dbReference type="SFLD" id="SFLDF00273">
    <property type="entry name" value="(dimethylallyl)adenosine_tRNA"/>
    <property type="match status" value="1"/>
</dbReference>
<protein>
    <recommendedName>
        <fullName evidence="11 14">tRNA-2-methylthio-N(6)-dimethylallyladenosine synthase</fullName>
        <ecNumber evidence="9 14">2.8.4.3</ecNumber>
    </recommendedName>
    <alternativeName>
        <fullName evidence="13 14">(Dimethylallyl)adenosine tRNA methylthiotransferase MiaB</fullName>
    </alternativeName>
    <alternativeName>
        <fullName evidence="12 14">tRNA-i(6)A37 methylthiotransferase</fullName>
    </alternativeName>
</protein>
<dbReference type="GO" id="GO:0005829">
    <property type="term" value="C:cytosol"/>
    <property type="evidence" value="ECO:0007669"/>
    <property type="project" value="TreeGrafter"/>
</dbReference>
<dbReference type="InterPro" id="IPR005839">
    <property type="entry name" value="Methylthiotransferase"/>
</dbReference>
<feature type="domain" description="MTTase N-terminal" evidence="17">
    <location>
        <begin position="25"/>
        <end position="140"/>
    </location>
</feature>
<evidence type="ECO:0000259" key="16">
    <source>
        <dbReference type="PROSITE" id="PS50926"/>
    </source>
</evidence>
<dbReference type="InterPro" id="IPR013848">
    <property type="entry name" value="Methylthiotransferase_N"/>
</dbReference>
<evidence type="ECO:0000256" key="9">
    <source>
        <dbReference type="ARBA" id="ARBA00033765"/>
    </source>
</evidence>
<proteinExistence type="inferred from homology"/>
<keyword evidence="6 14" id="KW-0479">Metal-binding</keyword>
<feature type="binding site" evidence="14">
    <location>
        <position position="103"/>
    </location>
    <ligand>
        <name>[4Fe-4S] cluster</name>
        <dbReference type="ChEBI" id="CHEBI:49883"/>
        <label>1</label>
    </ligand>
</feature>
<dbReference type="PROSITE" id="PS01278">
    <property type="entry name" value="MTTASE_RADICAL"/>
    <property type="match status" value="1"/>
</dbReference>
<evidence type="ECO:0000313" key="20">
    <source>
        <dbReference type="Proteomes" id="UP001144396"/>
    </source>
</evidence>
<dbReference type="Pfam" id="PF04055">
    <property type="entry name" value="Radical_SAM"/>
    <property type="match status" value="1"/>
</dbReference>
<gene>
    <name evidence="14 19" type="primary">miaB</name>
    <name evidence="19" type="ORF">ARHIZOSPH14_00420</name>
</gene>
<keyword evidence="14" id="KW-0963">Cytoplasm</keyword>
<dbReference type="InterPro" id="IPR023404">
    <property type="entry name" value="rSAM_horseshoe"/>
</dbReference>
<dbReference type="NCBIfam" id="TIGR01574">
    <property type="entry name" value="miaB-methiolase"/>
    <property type="match status" value="1"/>
</dbReference>
<evidence type="ECO:0000259" key="18">
    <source>
        <dbReference type="PROSITE" id="PS51918"/>
    </source>
</evidence>
<keyword evidence="4 14" id="KW-0949">S-adenosyl-L-methionine</keyword>
<evidence type="ECO:0000256" key="5">
    <source>
        <dbReference type="ARBA" id="ARBA00022694"/>
    </source>
</evidence>
<comment type="catalytic activity">
    <reaction evidence="10 14">
        <text>N(6)-dimethylallyladenosine(37) in tRNA + (sulfur carrier)-SH + AH2 + 2 S-adenosyl-L-methionine = 2-methylsulfanyl-N(6)-dimethylallyladenosine(37) in tRNA + (sulfur carrier)-H + 5'-deoxyadenosine + L-methionine + A + S-adenosyl-L-homocysteine + 2 H(+)</text>
        <dbReference type="Rhea" id="RHEA:37067"/>
        <dbReference type="Rhea" id="RHEA-COMP:10375"/>
        <dbReference type="Rhea" id="RHEA-COMP:10376"/>
        <dbReference type="Rhea" id="RHEA-COMP:14737"/>
        <dbReference type="Rhea" id="RHEA-COMP:14739"/>
        <dbReference type="ChEBI" id="CHEBI:13193"/>
        <dbReference type="ChEBI" id="CHEBI:15378"/>
        <dbReference type="ChEBI" id="CHEBI:17319"/>
        <dbReference type="ChEBI" id="CHEBI:17499"/>
        <dbReference type="ChEBI" id="CHEBI:29917"/>
        <dbReference type="ChEBI" id="CHEBI:57844"/>
        <dbReference type="ChEBI" id="CHEBI:57856"/>
        <dbReference type="ChEBI" id="CHEBI:59789"/>
        <dbReference type="ChEBI" id="CHEBI:64428"/>
        <dbReference type="ChEBI" id="CHEBI:74415"/>
        <dbReference type="ChEBI" id="CHEBI:74417"/>
        <dbReference type="EC" id="2.8.4.3"/>
    </reaction>
</comment>
<dbReference type="SFLD" id="SFLDG01061">
    <property type="entry name" value="methylthiotransferase"/>
    <property type="match status" value="1"/>
</dbReference>
<evidence type="ECO:0000256" key="7">
    <source>
        <dbReference type="ARBA" id="ARBA00023004"/>
    </source>
</evidence>
<dbReference type="SFLD" id="SFLDG01082">
    <property type="entry name" value="B12-binding_domain_containing"/>
    <property type="match status" value="1"/>
</dbReference>
<comment type="similarity">
    <text evidence="14">Belongs to the methylthiotransferase family. MiaB subfamily.</text>
</comment>
<keyword evidence="3 14" id="KW-0808">Transferase</keyword>
<comment type="function">
    <text evidence="1 14">Catalyzes the methylthiolation of N6-(dimethylallyl)adenosine (i(6)A), leading to the formation of 2-methylthio-N6-(dimethylallyl)adenosine (ms(2)i(6)A) at position 37 in tRNAs that read codons beginning with uridine.</text>
</comment>
<dbReference type="NCBIfam" id="TIGR00089">
    <property type="entry name" value="MiaB/RimO family radical SAM methylthiotransferase"/>
    <property type="match status" value="1"/>
</dbReference>
<dbReference type="PROSITE" id="PS50926">
    <property type="entry name" value="TRAM"/>
    <property type="match status" value="1"/>
</dbReference>
<evidence type="ECO:0000256" key="8">
    <source>
        <dbReference type="ARBA" id="ARBA00023014"/>
    </source>
</evidence>
<dbReference type="GO" id="GO:0035597">
    <property type="term" value="F:tRNA-2-methylthio-N(6)-dimethylallyladenosine(37) synthase activity"/>
    <property type="evidence" value="ECO:0007669"/>
    <property type="project" value="UniProtKB-EC"/>
</dbReference>
<dbReference type="FunFam" id="3.40.50.12160:FF:000003">
    <property type="entry name" value="CDK5 regulatory subunit-associated protein 1"/>
    <property type="match status" value="1"/>
</dbReference>
<dbReference type="EC" id="2.8.4.3" evidence="9 14"/>
<dbReference type="GO" id="GO:0051539">
    <property type="term" value="F:4 iron, 4 sulfur cluster binding"/>
    <property type="evidence" value="ECO:0007669"/>
    <property type="project" value="UniProtKB-UniRule"/>
</dbReference>
<sequence length="519" mass="56241">MTAPSSAPTLVAPSPAARDDAGRARTYEVRTFGCQMNVHDSERLSGSLEAAGYVPADGAEPDVVVINTCAVRENADNKLYGNLGHLAGVKRRHEGMQIAVGGCLAQKDTSTILEKAPWVDVVFGTHNMGALPRLLERARHNDEAQLEILDALETFPSTLPTKRDSSYSGWVSISVGCNNTCTFCIVPSLRGKEKDRRPGDILAEVQALVDDGAIEVTLLGQNVNSYGVEFGDRQAFGKLLRAAGRIDGLERIRFTSPHPAAFTDDVIDAMAETPNVMPQLHMPLQSGSDRILKAMRRSYRSERFLGILDKVRERIPHAAISTDIIVGFPGETEEDFQETLRVVEAARFASAFTFQYSIRPGTPAATMDDQVPKEVVQDRYDRLIALQERISLEENQAVVGREVELLVATGEGKKDAETRRMSGRAEDSRLVHFEVPDGSELPRPGDVVTVTVTHAAPFHLIADSPDGAPLRIRRTRAGDAWDRAQAESCGVPAAPGAASGGAVSLGLPTVRVVDETRTT</sequence>
<keyword evidence="2 14" id="KW-0004">4Fe-4S</keyword>
<dbReference type="InterPro" id="IPR038135">
    <property type="entry name" value="Methylthiotransferase_N_sf"/>
</dbReference>
<feature type="domain" description="TRAM" evidence="16">
    <location>
        <begin position="396"/>
        <end position="466"/>
    </location>
</feature>
<dbReference type="RefSeq" id="WP_281881770.1">
    <property type="nucleotide sequence ID" value="NZ_BSDP01000001.1"/>
</dbReference>
<reference evidence="19" key="1">
    <citation type="submission" date="2022-12" db="EMBL/GenBank/DDBJ databases">
        <title>Reference genome sequencing for broad-spectrum identification of bacterial and archaeal isolates by mass spectrometry.</title>
        <authorList>
            <person name="Sekiguchi Y."/>
            <person name="Tourlousse D.M."/>
        </authorList>
    </citation>
    <scope>NUCLEOTIDE SEQUENCE</scope>
    <source>
        <strain evidence="19">14</strain>
    </source>
</reference>
<evidence type="ECO:0000256" key="1">
    <source>
        <dbReference type="ARBA" id="ARBA00003234"/>
    </source>
</evidence>
<dbReference type="PANTHER" id="PTHR43020:SF2">
    <property type="entry name" value="MITOCHONDRIAL TRNA METHYLTHIOTRANSFERASE CDK5RAP1"/>
    <property type="match status" value="1"/>
</dbReference>
<evidence type="ECO:0000256" key="14">
    <source>
        <dbReference type="HAMAP-Rule" id="MF_01864"/>
    </source>
</evidence>
<feature type="binding site" evidence="14">
    <location>
        <position position="69"/>
    </location>
    <ligand>
        <name>[4Fe-4S] cluster</name>
        <dbReference type="ChEBI" id="CHEBI:49883"/>
        <label>1</label>
    </ligand>
</feature>
<dbReference type="InterPro" id="IPR006463">
    <property type="entry name" value="MiaB_methiolase"/>
</dbReference>
<name>A0A9W6FMW4_9MICO</name>